<sequence length="221" mass="24657">MSVGVDKFDLESFDIPDILTTPYGFYGFYNLCAVVTVLAVDIFETFNRETTTGIAARTLTLSYCIPWFVVLASTQYLFTIRTLALNARPRWLYYLLMGTFVGRLIGGLVLFLVYHPPSSESVFSQAIVAAHAGNFKLPLSFTDSVARLGVSELAFQSILVLAIIGTIVRHQKTWTLRQQRSLTSIIIRDGLWGYFFNHLGLIVVIVQPIWLVGPAGQPSIQ</sequence>
<feature type="transmembrane region" description="Helical" evidence="1">
    <location>
        <begin position="191"/>
        <end position="211"/>
    </location>
</feature>
<keyword evidence="1" id="KW-1133">Transmembrane helix</keyword>
<keyword evidence="1" id="KW-0812">Transmembrane</keyword>
<feature type="transmembrane region" description="Helical" evidence="1">
    <location>
        <begin position="91"/>
        <end position="114"/>
    </location>
</feature>
<comment type="caution">
    <text evidence="2">The sequence shown here is derived from an EMBL/GenBank/DDBJ whole genome shotgun (WGS) entry which is preliminary data.</text>
</comment>
<accession>A0AAV5ARM5</accession>
<name>A0AAV5ARM5_9AGAM</name>
<evidence type="ECO:0000313" key="2">
    <source>
        <dbReference type="EMBL" id="GJJ15399.1"/>
    </source>
</evidence>
<evidence type="ECO:0000256" key="1">
    <source>
        <dbReference type="SAM" id="Phobius"/>
    </source>
</evidence>
<organism evidence="2 3">
    <name type="scientific">Clathrus columnatus</name>
    <dbReference type="NCBI Taxonomy" id="1419009"/>
    <lineage>
        <taxon>Eukaryota</taxon>
        <taxon>Fungi</taxon>
        <taxon>Dikarya</taxon>
        <taxon>Basidiomycota</taxon>
        <taxon>Agaricomycotina</taxon>
        <taxon>Agaricomycetes</taxon>
        <taxon>Phallomycetidae</taxon>
        <taxon>Phallales</taxon>
        <taxon>Clathraceae</taxon>
        <taxon>Clathrus</taxon>
    </lineage>
</organism>
<protein>
    <submittedName>
        <fullName evidence="2">Uncharacterized protein</fullName>
    </submittedName>
</protein>
<dbReference type="AlphaFoldDB" id="A0AAV5ARM5"/>
<feature type="transmembrane region" description="Helical" evidence="1">
    <location>
        <begin position="23"/>
        <end position="40"/>
    </location>
</feature>
<feature type="transmembrane region" description="Helical" evidence="1">
    <location>
        <begin position="153"/>
        <end position="170"/>
    </location>
</feature>
<feature type="transmembrane region" description="Helical" evidence="1">
    <location>
        <begin position="60"/>
        <end position="79"/>
    </location>
</feature>
<reference evidence="2" key="1">
    <citation type="submission" date="2021-10" db="EMBL/GenBank/DDBJ databases">
        <title>De novo Genome Assembly of Clathrus columnatus (Basidiomycota, Fungi) Using Illumina and Nanopore Sequence Data.</title>
        <authorList>
            <person name="Ogiso-Tanaka E."/>
            <person name="Itagaki H."/>
            <person name="Hosoya T."/>
            <person name="Hosaka K."/>
        </authorList>
    </citation>
    <scope>NUCLEOTIDE SEQUENCE</scope>
    <source>
        <strain evidence="2">MO-923</strain>
    </source>
</reference>
<gene>
    <name evidence="2" type="ORF">Clacol_009675</name>
</gene>
<dbReference type="EMBL" id="BPWL01000011">
    <property type="protein sequence ID" value="GJJ15399.1"/>
    <property type="molecule type" value="Genomic_DNA"/>
</dbReference>
<keyword evidence="1" id="KW-0472">Membrane</keyword>
<evidence type="ECO:0000313" key="3">
    <source>
        <dbReference type="Proteomes" id="UP001050691"/>
    </source>
</evidence>
<proteinExistence type="predicted"/>
<keyword evidence="3" id="KW-1185">Reference proteome</keyword>
<dbReference type="Proteomes" id="UP001050691">
    <property type="component" value="Unassembled WGS sequence"/>
</dbReference>